<dbReference type="GO" id="GO:0004114">
    <property type="term" value="F:3',5'-cyclic-nucleotide phosphodiesterase activity"/>
    <property type="evidence" value="ECO:0007669"/>
    <property type="project" value="InterPro"/>
</dbReference>
<reference evidence="5 6" key="1">
    <citation type="journal article" date="2024" name="Nat. Commun.">
        <title>Phylogenomics reveals the evolutionary origins of lichenization in chlorophyte algae.</title>
        <authorList>
            <person name="Puginier C."/>
            <person name="Libourel C."/>
            <person name="Otte J."/>
            <person name="Skaloud P."/>
            <person name="Haon M."/>
            <person name="Grisel S."/>
            <person name="Petersen M."/>
            <person name="Berrin J.G."/>
            <person name="Delaux P.M."/>
            <person name="Dal Grande F."/>
            <person name="Keller J."/>
        </authorList>
    </citation>
    <scope>NUCLEOTIDE SEQUENCE [LARGE SCALE GENOMIC DNA]</scope>
    <source>
        <strain evidence="5 6">SAG 2523</strain>
    </source>
</reference>
<organism evidence="5 6">
    <name type="scientific">Apatococcus fuscideae</name>
    <dbReference type="NCBI Taxonomy" id="2026836"/>
    <lineage>
        <taxon>Eukaryota</taxon>
        <taxon>Viridiplantae</taxon>
        <taxon>Chlorophyta</taxon>
        <taxon>core chlorophytes</taxon>
        <taxon>Trebouxiophyceae</taxon>
        <taxon>Chlorellales</taxon>
        <taxon>Chlorellaceae</taxon>
        <taxon>Apatococcus</taxon>
    </lineage>
</organism>
<dbReference type="AlphaFoldDB" id="A0AAW1T593"/>
<sequence length="663" mass="73456">MHPASTGAPNVGSLADSTRDSGEVWTLDSLELLNFLRMPCWVARVEKGSLSPALIWANVAAIARFGPARPTSAVEQKLQHLPQHALESRRIKINELLNTVVAAGETKQTHVDMRKAFGFTFSGIKAEEGPVRLIQKPIFVSIDGQKEVLVLHEIEDTVHPPDVARATAMEIFSPLKTYLFDATTNLLVHATHVAKRGSGNPGIKLQQLHLGDLLQDHGTGRPDLVQEAKDALSKRTMATFSVMLGHQDKYQRQCFTCYDMWPAEDPVTRNPAILVTAKDCTQLPALKSQLKDVTEQQRRLAAELQTKDRAAMPPYDPCQLDMASAEEAYRQLLRRQAEIKDEEYLLHDESSLDGHPATSVNLKLTSLDLQTPAQHCLGLVDSLLEERTPNPSLIQRLRRELLTAADLQQPLRLAEQLQADSSLPSDVAAVLHGLLQGDRDSAASRMLRSLPRDARPGLKHRAKPKAQEKEPHGRQQVNTLRQPSMSLLPLLDAPPWSIIPTVERHLQAAEIAWDFDVFAFAAHCQGRPLSTLTFYLTKRMGLTWQVGMLETKFAQYLTRVEDGYSQSLPFHNRVRATAVVQMLHLILTGPGGLQEVVKDVGTMALYVAAAVHGYHHTGYTDDFLIQIQHPLALRYNDTAIQANHSVSSAFAAMRSGLNGNPGE</sequence>
<dbReference type="SUPFAM" id="SSF109604">
    <property type="entry name" value="HD-domain/PDEase-like"/>
    <property type="match status" value="1"/>
</dbReference>
<feature type="region of interest" description="Disordered" evidence="3">
    <location>
        <begin position="449"/>
        <end position="476"/>
    </location>
</feature>
<accession>A0AAW1T593</accession>
<feature type="domain" description="PDEase" evidence="4">
    <location>
        <begin position="477"/>
        <end position="663"/>
    </location>
</feature>
<evidence type="ECO:0000259" key="4">
    <source>
        <dbReference type="PROSITE" id="PS51845"/>
    </source>
</evidence>
<evidence type="ECO:0000256" key="2">
    <source>
        <dbReference type="ARBA" id="ARBA00022801"/>
    </source>
</evidence>
<keyword evidence="6" id="KW-1185">Reference proteome</keyword>
<feature type="non-terminal residue" evidence="5">
    <location>
        <position position="663"/>
    </location>
</feature>
<dbReference type="Gene3D" id="1.10.1300.10">
    <property type="entry name" value="3'5'-cyclic nucleotide phosphodiesterase, catalytic domain"/>
    <property type="match status" value="1"/>
</dbReference>
<keyword evidence="1" id="KW-0479">Metal-binding</keyword>
<dbReference type="PANTHER" id="PTHR11347">
    <property type="entry name" value="CYCLIC NUCLEOTIDE PHOSPHODIESTERASE"/>
    <property type="match status" value="1"/>
</dbReference>
<evidence type="ECO:0000256" key="1">
    <source>
        <dbReference type="ARBA" id="ARBA00022723"/>
    </source>
</evidence>
<evidence type="ECO:0000313" key="6">
    <source>
        <dbReference type="Proteomes" id="UP001485043"/>
    </source>
</evidence>
<dbReference type="InterPro" id="IPR002073">
    <property type="entry name" value="PDEase_catalytic_dom"/>
</dbReference>
<dbReference type="EMBL" id="JALJOV010000425">
    <property type="protein sequence ID" value="KAK9863825.1"/>
    <property type="molecule type" value="Genomic_DNA"/>
</dbReference>
<dbReference type="Proteomes" id="UP001485043">
    <property type="component" value="Unassembled WGS sequence"/>
</dbReference>
<dbReference type="InterPro" id="IPR036971">
    <property type="entry name" value="PDEase_catalytic_dom_sf"/>
</dbReference>
<evidence type="ECO:0000256" key="3">
    <source>
        <dbReference type="SAM" id="MobiDB-lite"/>
    </source>
</evidence>
<protein>
    <recommendedName>
        <fullName evidence="4">PDEase domain-containing protein</fullName>
    </recommendedName>
</protein>
<evidence type="ECO:0000313" key="5">
    <source>
        <dbReference type="EMBL" id="KAK9863825.1"/>
    </source>
</evidence>
<dbReference type="PROSITE" id="PS51845">
    <property type="entry name" value="PDEASE_I_2"/>
    <property type="match status" value="1"/>
</dbReference>
<dbReference type="GO" id="GO:0007165">
    <property type="term" value="P:signal transduction"/>
    <property type="evidence" value="ECO:0007669"/>
    <property type="project" value="InterPro"/>
</dbReference>
<name>A0AAW1T593_9CHLO</name>
<proteinExistence type="predicted"/>
<comment type="caution">
    <text evidence="5">The sequence shown here is derived from an EMBL/GenBank/DDBJ whole genome shotgun (WGS) entry which is preliminary data.</text>
</comment>
<dbReference type="GO" id="GO:0046872">
    <property type="term" value="F:metal ion binding"/>
    <property type="evidence" value="ECO:0007669"/>
    <property type="project" value="UniProtKB-KW"/>
</dbReference>
<keyword evidence="2" id="KW-0378">Hydrolase</keyword>
<dbReference type="Pfam" id="PF00233">
    <property type="entry name" value="PDEase_I"/>
    <property type="match status" value="1"/>
</dbReference>
<gene>
    <name evidence="5" type="ORF">WJX84_006473</name>
</gene>